<dbReference type="SUPFAM" id="SSF46785">
    <property type="entry name" value="Winged helix' DNA-binding domain"/>
    <property type="match status" value="1"/>
</dbReference>
<dbReference type="PRINTS" id="PR00039">
    <property type="entry name" value="HTHLYSR"/>
</dbReference>
<evidence type="ECO:0000259" key="5">
    <source>
        <dbReference type="PROSITE" id="PS50931"/>
    </source>
</evidence>
<protein>
    <submittedName>
        <fullName evidence="6">DNA-binding transcriptional LysR family regulator</fullName>
    </submittedName>
</protein>
<dbReference type="CDD" id="cd05466">
    <property type="entry name" value="PBP2_LTTR_substrate"/>
    <property type="match status" value="1"/>
</dbReference>
<dbReference type="InterPro" id="IPR036388">
    <property type="entry name" value="WH-like_DNA-bd_sf"/>
</dbReference>
<dbReference type="SUPFAM" id="SSF53850">
    <property type="entry name" value="Periplasmic binding protein-like II"/>
    <property type="match status" value="1"/>
</dbReference>
<keyword evidence="4" id="KW-0804">Transcription</keyword>
<dbReference type="PROSITE" id="PS50931">
    <property type="entry name" value="HTH_LYSR"/>
    <property type="match status" value="1"/>
</dbReference>
<dbReference type="PANTHER" id="PTHR30419">
    <property type="entry name" value="HTH-TYPE TRANSCRIPTIONAL REGULATOR YBHD"/>
    <property type="match status" value="1"/>
</dbReference>
<dbReference type="Gene3D" id="1.10.10.10">
    <property type="entry name" value="Winged helix-like DNA-binding domain superfamily/Winged helix DNA-binding domain"/>
    <property type="match status" value="1"/>
</dbReference>
<gene>
    <name evidence="6" type="ORF">HNQ94_003876</name>
</gene>
<feature type="domain" description="HTH lysR-type" evidence="5">
    <location>
        <begin position="1"/>
        <end position="58"/>
    </location>
</feature>
<evidence type="ECO:0000256" key="3">
    <source>
        <dbReference type="ARBA" id="ARBA00023125"/>
    </source>
</evidence>
<organism evidence="6 7">
    <name type="scientific">Salirhabdus euzebyi</name>
    <dbReference type="NCBI Taxonomy" id="394506"/>
    <lineage>
        <taxon>Bacteria</taxon>
        <taxon>Bacillati</taxon>
        <taxon>Bacillota</taxon>
        <taxon>Bacilli</taxon>
        <taxon>Bacillales</taxon>
        <taxon>Bacillaceae</taxon>
        <taxon>Salirhabdus</taxon>
    </lineage>
</organism>
<dbReference type="InterPro" id="IPR050950">
    <property type="entry name" value="HTH-type_LysR_regulators"/>
</dbReference>
<comment type="similarity">
    <text evidence="1">Belongs to the LysR transcriptional regulatory family.</text>
</comment>
<dbReference type="EMBL" id="JACHGH010000020">
    <property type="protein sequence ID" value="MBB6455376.1"/>
    <property type="molecule type" value="Genomic_DNA"/>
</dbReference>
<keyword evidence="7" id="KW-1185">Reference proteome</keyword>
<keyword evidence="3 6" id="KW-0238">DNA-binding</keyword>
<evidence type="ECO:0000313" key="6">
    <source>
        <dbReference type="EMBL" id="MBB6455376.1"/>
    </source>
</evidence>
<dbReference type="InterPro" id="IPR036390">
    <property type="entry name" value="WH_DNA-bd_sf"/>
</dbReference>
<dbReference type="FunFam" id="1.10.10.10:FF:000001">
    <property type="entry name" value="LysR family transcriptional regulator"/>
    <property type="match status" value="1"/>
</dbReference>
<evidence type="ECO:0000256" key="2">
    <source>
        <dbReference type="ARBA" id="ARBA00023015"/>
    </source>
</evidence>
<reference evidence="6 7" key="1">
    <citation type="submission" date="2020-08" db="EMBL/GenBank/DDBJ databases">
        <title>Genomic Encyclopedia of Type Strains, Phase IV (KMG-IV): sequencing the most valuable type-strain genomes for metagenomic binning, comparative biology and taxonomic classification.</title>
        <authorList>
            <person name="Goeker M."/>
        </authorList>
    </citation>
    <scope>NUCLEOTIDE SEQUENCE [LARGE SCALE GENOMIC DNA]</scope>
    <source>
        <strain evidence="6 7">DSM 19612</strain>
    </source>
</reference>
<keyword evidence="2" id="KW-0805">Transcription regulation</keyword>
<dbReference type="GO" id="GO:0003700">
    <property type="term" value="F:DNA-binding transcription factor activity"/>
    <property type="evidence" value="ECO:0007669"/>
    <property type="project" value="InterPro"/>
</dbReference>
<dbReference type="InterPro" id="IPR000847">
    <property type="entry name" value="LysR_HTH_N"/>
</dbReference>
<evidence type="ECO:0000313" key="7">
    <source>
        <dbReference type="Proteomes" id="UP000581688"/>
    </source>
</evidence>
<dbReference type="GO" id="GO:0005829">
    <property type="term" value="C:cytosol"/>
    <property type="evidence" value="ECO:0007669"/>
    <property type="project" value="TreeGrafter"/>
</dbReference>
<evidence type="ECO:0000256" key="1">
    <source>
        <dbReference type="ARBA" id="ARBA00009437"/>
    </source>
</evidence>
<dbReference type="Proteomes" id="UP000581688">
    <property type="component" value="Unassembled WGS sequence"/>
</dbReference>
<dbReference type="AlphaFoldDB" id="A0A841QAF2"/>
<dbReference type="PANTHER" id="PTHR30419:SF28">
    <property type="entry name" value="HTH-TYPE TRANSCRIPTIONAL REGULATOR BSDA"/>
    <property type="match status" value="1"/>
</dbReference>
<sequence length="288" mass="32581">MTIHQVQVLLKVIEYGNITRASEQLGYTQSAVSQMINGLETELGVKLLNRNRKGVTLTRIGEKVVTHYREINRIWKCISDEVNMYQGLDKGQIRIGTVPSIAAKVLPKLIGVFKKKYPNIELLLFEGNSESIVTWLNHSEIDIGIYHHLPANLYFSKILDDQLFVCLPKTHPSSDQQMVTISEIIDSCFIMPNMDCDQLITEVFDEHGFHPNIKYKIQDISTILTMVKEGIGLTILPELSIPDTIPNVSICPLNPKVERVIGVAVKDPNSLSPIVAEFYQHVRNLIYK</sequence>
<dbReference type="Pfam" id="PF00126">
    <property type="entry name" value="HTH_1"/>
    <property type="match status" value="1"/>
</dbReference>
<dbReference type="Gene3D" id="3.40.190.290">
    <property type="match status" value="1"/>
</dbReference>
<dbReference type="InterPro" id="IPR005119">
    <property type="entry name" value="LysR_subst-bd"/>
</dbReference>
<name>A0A841QAF2_9BACI</name>
<dbReference type="GO" id="GO:0003677">
    <property type="term" value="F:DNA binding"/>
    <property type="evidence" value="ECO:0007669"/>
    <property type="project" value="UniProtKB-KW"/>
</dbReference>
<proteinExistence type="inferred from homology"/>
<comment type="caution">
    <text evidence="6">The sequence shown here is derived from an EMBL/GenBank/DDBJ whole genome shotgun (WGS) entry which is preliminary data.</text>
</comment>
<accession>A0A841QAF2</accession>
<evidence type="ECO:0000256" key="4">
    <source>
        <dbReference type="ARBA" id="ARBA00023163"/>
    </source>
</evidence>
<dbReference type="RefSeq" id="WP_174497932.1">
    <property type="nucleotide sequence ID" value="NZ_CADDWK010000023.1"/>
</dbReference>
<dbReference type="Pfam" id="PF03466">
    <property type="entry name" value="LysR_substrate"/>
    <property type="match status" value="1"/>
</dbReference>